<keyword evidence="4" id="KW-1185">Reference proteome</keyword>
<dbReference type="AlphaFoldDB" id="A0A545T801"/>
<feature type="domain" description="Transcriptional regulator DauR-like HTH" evidence="2">
    <location>
        <begin position="140"/>
        <end position="200"/>
    </location>
</feature>
<comment type="caution">
    <text evidence="3">The sequence shown here is derived from an EMBL/GenBank/DDBJ whole genome shotgun (WGS) entry which is preliminary data.</text>
</comment>
<sequence>MSNLSSDYAAVCRLMTRLFPGQLEVVLHDLRTGKIVGIEGNLSNRAVGDESLVETESLEADVDDADIIGPYAQTNWNGEVLRSFTAVVRDEDRRPSGLICVNMRTAAFAAAADLLAAFSAVGQKPRSKALFAQDWREAANALIAETLSERGVTLVTARRTDKVALVAALDRAGILEMRGSPDYAAKALGMSRASIYNLLKDARREGASAGDNETAEVA</sequence>
<name>A0A545T801_9PROT</name>
<accession>A0A545T801</accession>
<dbReference type="EMBL" id="VHSH01000011">
    <property type="protein sequence ID" value="TQV73318.1"/>
    <property type="molecule type" value="Genomic_DNA"/>
</dbReference>
<dbReference type="Pfam" id="PF13309">
    <property type="entry name" value="HTH_22"/>
    <property type="match status" value="1"/>
</dbReference>
<evidence type="ECO:0008006" key="5">
    <source>
        <dbReference type="Google" id="ProtNLM"/>
    </source>
</evidence>
<feature type="domain" description="YheO-like" evidence="1">
    <location>
        <begin position="8"/>
        <end position="112"/>
    </location>
</feature>
<dbReference type="Proteomes" id="UP000315252">
    <property type="component" value="Unassembled WGS sequence"/>
</dbReference>
<organism evidence="3 4">
    <name type="scientific">Denitrobaculum tricleocarpae</name>
    <dbReference type="NCBI Taxonomy" id="2591009"/>
    <lineage>
        <taxon>Bacteria</taxon>
        <taxon>Pseudomonadati</taxon>
        <taxon>Pseudomonadota</taxon>
        <taxon>Alphaproteobacteria</taxon>
        <taxon>Rhodospirillales</taxon>
        <taxon>Rhodospirillaceae</taxon>
        <taxon>Denitrobaculum</taxon>
    </lineage>
</organism>
<dbReference type="RefSeq" id="WP_142899218.1">
    <property type="nucleotide sequence ID" value="NZ_ML660062.1"/>
</dbReference>
<evidence type="ECO:0000313" key="3">
    <source>
        <dbReference type="EMBL" id="TQV73318.1"/>
    </source>
</evidence>
<dbReference type="PANTHER" id="PTHR35568">
    <property type="entry name" value="TRANSCRIPTIONAL REGULATOR DAUR"/>
    <property type="match status" value="1"/>
</dbReference>
<dbReference type="InterPro" id="IPR013559">
    <property type="entry name" value="YheO"/>
</dbReference>
<evidence type="ECO:0000259" key="1">
    <source>
        <dbReference type="Pfam" id="PF08348"/>
    </source>
</evidence>
<gene>
    <name evidence="3" type="ORF">FKG95_25195</name>
</gene>
<dbReference type="InterPro" id="IPR039445">
    <property type="entry name" value="DauR-like_HTH"/>
</dbReference>
<reference evidence="3 4" key="1">
    <citation type="submission" date="2019-06" db="EMBL/GenBank/DDBJ databases">
        <title>Whole genome sequence for Rhodospirillaceae sp. R148.</title>
        <authorList>
            <person name="Wang G."/>
        </authorList>
    </citation>
    <scope>NUCLEOTIDE SEQUENCE [LARGE SCALE GENOMIC DNA]</scope>
    <source>
        <strain evidence="3 4">R148</strain>
    </source>
</reference>
<dbReference type="InterPro" id="IPR039446">
    <property type="entry name" value="DauR-like"/>
</dbReference>
<dbReference type="OrthoDB" id="9796595at2"/>
<evidence type="ECO:0000313" key="4">
    <source>
        <dbReference type="Proteomes" id="UP000315252"/>
    </source>
</evidence>
<dbReference type="PANTHER" id="PTHR35568:SF1">
    <property type="entry name" value="TRANSCRIPTIONAL REGULATOR DAUR"/>
    <property type="match status" value="1"/>
</dbReference>
<protein>
    <recommendedName>
        <fullName evidence="5">Transcriptional regulator</fullName>
    </recommendedName>
</protein>
<evidence type="ECO:0000259" key="2">
    <source>
        <dbReference type="Pfam" id="PF13309"/>
    </source>
</evidence>
<proteinExistence type="predicted"/>
<dbReference type="Pfam" id="PF08348">
    <property type="entry name" value="PAS_6"/>
    <property type="match status" value="1"/>
</dbReference>